<organism evidence="2 3">
    <name type="scientific">Curvularia kusanoi</name>
    <name type="common">Cochliobolus kusanoi</name>
    <dbReference type="NCBI Taxonomy" id="90978"/>
    <lineage>
        <taxon>Eukaryota</taxon>
        <taxon>Fungi</taxon>
        <taxon>Dikarya</taxon>
        <taxon>Ascomycota</taxon>
        <taxon>Pezizomycotina</taxon>
        <taxon>Dothideomycetes</taxon>
        <taxon>Pleosporomycetidae</taxon>
        <taxon>Pleosporales</taxon>
        <taxon>Pleosporineae</taxon>
        <taxon>Pleosporaceae</taxon>
        <taxon>Curvularia</taxon>
    </lineage>
</organism>
<evidence type="ECO:0000313" key="3">
    <source>
        <dbReference type="Proteomes" id="UP000801428"/>
    </source>
</evidence>
<feature type="region of interest" description="Disordered" evidence="1">
    <location>
        <begin position="15"/>
        <end position="42"/>
    </location>
</feature>
<keyword evidence="3" id="KW-1185">Reference proteome</keyword>
<feature type="region of interest" description="Disordered" evidence="1">
    <location>
        <begin position="121"/>
        <end position="194"/>
    </location>
</feature>
<protein>
    <submittedName>
        <fullName evidence="2">Uncharacterized protein</fullName>
    </submittedName>
</protein>
<evidence type="ECO:0000313" key="2">
    <source>
        <dbReference type="EMBL" id="KAF2994183.1"/>
    </source>
</evidence>
<sequence>MEAFKAFLDRHLHHSLNPRLQPQPTHQGTPPTSNSTHPHLFPHLPRLRRPLLPHLNLHIPTSLPLHQALRPEHRILAEAGILLQYPARIFGLEILPVDRTGEGGEEGRARGDQRWEWIELEEFGGEDGGEDEDGDEDDEDNEGDDEDEDDVNDEGDEYYEDEDEDSSAFSELTDFSSTSSLQSLSFTSSSFDPSYFADAESEYHSQTAGFVAQDREEEGVGGVGGVDGEAVEDVEDLEDGGVGKGHWLFGKE</sequence>
<feature type="region of interest" description="Disordered" evidence="1">
    <location>
        <begin position="213"/>
        <end position="252"/>
    </location>
</feature>
<comment type="caution">
    <text evidence="2">The sequence shown here is derived from an EMBL/GenBank/DDBJ whole genome shotgun (WGS) entry which is preliminary data.</text>
</comment>
<name>A0A9P4W690_CURKU</name>
<dbReference type="Proteomes" id="UP000801428">
    <property type="component" value="Unassembled WGS sequence"/>
</dbReference>
<feature type="compositionally biased region" description="Low complexity" evidence="1">
    <location>
        <begin position="22"/>
        <end position="42"/>
    </location>
</feature>
<proteinExistence type="predicted"/>
<accession>A0A9P4W690</accession>
<reference evidence="2" key="1">
    <citation type="submission" date="2019-04" db="EMBL/GenBank/DDBJ databases">
        <title>Sequencing of skin fungus with MAO and IRED activity.</title>
        <authorList>
            <person name="Marsaioli A.J."/>
            <person name="Bonatto J.M.C."/>
            <person name="Reis Junior O."/>
        </authorList>
    </citation>
    <scope>NUCLEOTIDE SEQUENCE</scope>
    <source>
        <strain evidence="2">30M1</strain>
    </source>
</reference>
<dbReference type="EMBL" id="SWKU01000043">
    <property type="protein sequence ID" value="KAF2994183.1"/>
    <property type="molecule type" value="Genomic_DNA"/>
</dbReference>
<dbReference type="AlphaFoldDB" id="A0A9P4W690"/>
<evidence type="ECO:0000256" key="1">
    <source>
        <dbReference type="SAM" id="MobiDB-lite"/>
    </source>
</evidence>
<gene>
    <name evidence="2" type="ORF">E8E13_001949</name>
</gene>
<feature type="compositionally biased region" description="Acidic residues" evidence="1">
    <location>
        <begin position="229"/>
        <end position="239"/>
    </location>
</feature>
<dbReference type="InterPro" id="IPR016024">
    <property type="entry name" value="ARM-type_fold"/>
</dbReference>
<feature type="compositionally biased region" description="Acidic residues" evidence="1">
    <location>
        <begin position="121"/>
        <end position="166"/>
    </location>
</feature>
<dbReference type="SUPFAM" id="SSF48371">
    <property type="entry name" value="ARM repeat"/>
    <property type="match status" value="1"/>
</dbReference>
<feature type="compositionally biased region" description="Low complexity" evidence="1">
    <location>
        <begin position="172"/>
        <end position="194"/>
    </location>
</feature>